<dbReference type="InterPro" id="IPR005503">
    <property type="entry name" value="FliL"/>
</dbReference>
<keyword evidence="5 10" id="KW-0145">Chemotaxis</keyword>
<dbReference type="GO" id="GO:0009425">
    <property type="term" value="C:bacterial-type flagellum basal body"/>
    <property type="evidence" value="ECO:0007669"/>
    <property type="project" value="InterPro"/>
</dbReference>
<keyword evidence="10" id="KW-0997">Cell inner membrane</keyword>
<keyword evidence="9 10" id="KW-0472">Membrane</keyword>
<feature type="transmembrane region" description="Helical" evidence="10">
    <location>
        <begin position="23"/>
        <end position="44"/>
    </location>
</feature>
<keyword evidence="12" id="KW-0969">Cilium</keyword>
<evidence type="ECO:0000256" key="1">
    <source>
        <dbReference type="ARBA" id="ARBA00002254"/>
    </source>
</evidence>
<feature type="compositionally biased region" description="Basic and acidic residues" evidence="11">
    <location>
        <begin position="69"/>
        <end position="83"/>
    </location>
</feature>
<comment type="caution">
    <text evidence="12">The sequence shown here is derived from an EMBL/GenBank/DDBJ whole genome shotgun (WGS) entry which is preliminary data.</text>
</comment>
<dbReference type="GO" id="GO:0071978">
    <property type="term" value="P:bacterial-type flagellum-dependent swarming motility"/>
    <property type="evidence" value="ECO:0007669"/>
    <property type="project" value="TreeGrafter"/>
</dbReference>
<protein>
    <recommendedName>
        <fullName evidence="10">Flagellar protein FliL</fullName>
    </recommendedName>
</protein>
<feature type="region of interest" description="Disordered" evidence="11">
    <location>
        <begin position="50"/>
        <end position="83"/>
    </location>
</feature>
<evidence type="ECO:0000256" key="2">
    <source>
        <dbReference type="ARBA" id="ARBA00004162"/>
    </source>
</evidence>
<reference evidence="12 13" key="1">
    <citation type="submission" date="2018-05" db="EMBL/GenBank/DDBJ databases">
        <title>Description of Sphingomonas pokkalii sp nov, isolated from the rhizosphere of saline tolerant pokkali rice and its draft genome analysis.</title>
        <authorList>
            <person name="Menon R."/>
            <person name="Kumari S."/>
            <person name="Rameshkumar N."/>
        </authorList>
    </citation>
    <scope>NUCLEOTIDE SEQUENCE [LARGE SCALE GENOMIC DNA]</scope>
    <source>
        <strain evidence="12 13">L3B27</strain>
    </source>
</reference>
<evidence type="ECO:0000313" key="13">
    <source>
        <dbReference type="Proteomes" id="UP000245890"/>
    </source>
</evidence>
<keyword evidence="6 10" id="KW-0812">Transmembrane</keyword>
<proteinExistence type="inferred from homology"/>
<dbReference type="PANTHER" id="PTHR35091:SF2">
    <property type="entry name" value="FLAGELLAR PROTEIN FLIL"/>
    <property type="match status" value="1"/>
</dbReference>
<evidence type="ECO:0000256" key="7">
    <source>
        <dbReference type="ARBA" id="ARBA00022779"/>
    </source>
</evidence>
<evidence type="ECO:0000256" key="10">
    <source>
        <dbReference type="RuleBase" id="RU364125"/>
    </source>
</evidence>
<evidence type="ECO:0000256" key="9">
    <source>
        <dbReference type="ARBA" id="ARBA00023136"/>
    </source>
</evidence>
<dbReference type="Proteomes" id="UP000245890">
    <property type="component" value="Unassembled WGS sequence"/>
</dbReference>
<dbReference type="EMBL" id="QENQ01000001">
    <property type="protein sequence ID" value="PVX30272.1"/>
    <property type="molecule type" value="Genomic_DNA"/>
</dbReference>
<keyword evidence="12" id="KW-0282">Flagellum</keyword>
<name>A0A2U0SFX6_9SPHN</name>
<evidence type="ECO:0000256" key="5">
    <source>
        <dbReference type="ARBA" id="ARBA00022500"/>
    </source>
</evidence>
<organism evidence="12 13">
    <name type="scientific">Sphingomonas pokkalii</name>
    <dbReference type="NCBI Taxonomy" id="2175090"/>
    <lineage>
        <taxon>Bacteria</taxon>
        <taxon>Pseudomonadati</taxon>
        <taxon>Pseudomonadota</taxon>
        <taxon>Alphaproteobacteria</taxon>
        <taxon>Sphingomonadales</taxon>
        <taxon>Sphingomonadaceae</taxon>
        <taxon>Sphingomonas</taxon>
    </lineage>
</organism>
<keyword evidence="4" id="KW-1003">Cell membrane</keyword>
<keyword evidence="8 10" id="KW-1133">Transmembrane helix</keyword>
<dbReference type="OrthoDB" id="7304620at2"/>
<evidence type="ECO:0000256" key="8">
    <source>
        <dbReference type="ARBA" id="ARBA00022989"/>
    </source>
</evidence>
<evidence type="ECO:0000256" key="11">
    <source>
        <dbReference type="SAM" id="MobiDB-lite"/>
    </source>
</evidence>
<comment type="subcellular location">
    <subcellularLocation>
        <location evidence="10">Cell inner membrane</location>
    </subcellularLocation>
    <subcellularLocation>
        <location evidence="2">Cell membrane</location>
        <topology evidence="2">Single-pass membrane protein</topology>
    </subcellularLocation>
</comment>
<keyword evidence="13" id="KW-1185">Reference proteome</keyword>
<evidence type="ECO:0000256" key="4">
    <source>
        <dbReference type="ARBA" id="ARBA00022475"/>
    </source>
</evidence>
<accession>A0A2U0SFX6</accession>
<evidence type="ECO:0000313" key="12">
    <source>
        <dbReference type="EMBL" id="PVX30272.1"/>
    </source>
</evidence>
<sequence>MSAEIVEDKSAPASPAPNKKKKLIIIGAATVAALTLGGGGAAMFMGGGKTEAKAEEGHGEEAAAASGEAEGHGGAEGGEGKGEKFVDIPPLSVNLRSPDGTAHFLKLHLMLVPGPKTTDAALKEKLPLLLDAYQPFLRELRPEDLNGSAAVFRLKEELMVRATRTLGPGMVKEVLIQDLIQQ</sequence>
<keyword evidence="7 10" id="KW-0283">Flagellar rotation</keyword>
<gene>
    <name evidence="12" type="ORF">DD559_13780</name>
</gene>
<comment type="function">
    <text evidence="1 10">Controls the rotational direction of flagella during chemotaxis.</text>
</comment>
<evidence type="ECO:0000256" key="3">
    <source>
        <dbReference type="ARBA" id="ARBA00008281"/>
    </source>
</evidence>
<feature type="compositionally biased region" description="Basic and acidic residues" evidence="11">
    <location>
        <begin position="50"/>
        <end position="61"/>
    </location>
</feature>
<dbReference type="GO" id="GO:0006935">
    <property type="term" value="P:chemotaxis"/>
    <property type="evidence" value="ECO:0007669"/>
    <property type="project" value="UniProtKB-KW"/>
</dbReference>
<evidence type="ECO:0000256" key="6">
    <source>
        <dbReference type="ARBA" id="ARBA00022692"/>
    </source>
</evidence>
<keyword evidence="12" id="KW-0966">Cell projection</keyword>
<dbReference type="AlphaFoldDB" id="A0A2U0SFX6"/>
<dbReference type="PANTHER" id="PTHR35091">
    <property type="entry name" value="FLAGELLAR PROTEIN FLIL"/>
    <property type="match status" value="1"/>
</dbReference>
<dbReference type="RefSeq" id="WP_116469683.1">
    <property type="nucleotide sequence ID" value="NZ_QENQ01000001.1"/>
</dbReference>
<dbReference type="GO" id="GO:0005886">
    <property type="term" value="C:plasma membrane"/>
    <property type="evidence" value="ECO:0007669"/>
    <property type="project" value="UniProtKB-SubCell"/>
</dbReference>
<dbReference type="Pfam" id="PF03748">
    <property type="entry name" value="FliL"/>
    <property type="match status" value="1"/>
</dbReference>
<comment type="similarity">
    <text evidence="3 10">Belongs to the FliL family.</text>
</comment>